<dbReference type="InterPro" id="IPR011146">
    <property type="entry name" value="HIT-like"/>
</dbReference>
<dbReference type="Gene3D" id="3.30.428.10">
    <property type="entry name" value="HIT-like"/>
    <property type="match status" value="1"/>
</dbReference>
<dbReference type="InterPro" id="IPR036265">
    <property type="entry name" value="HIT-like_sf"/>
</dbReference>
<evidence type="ECO:0000256" key="1">
    <source>
        <dbReference type="PROSITE-ProRule" id="PRU00464"/>
    </source>
</evidence>
<dbReference type="PROSITE" id="PS51084">
    <property type="entry name" value="HIT_2"/>
    <property type="match status" value="1"/>
</dbReference>
<name>A0ABY1DQ95_9PSEU</name>
<evidence type="ECO:0000313" key="4">
    <source>
        <dbReference type="Proteomes" id="UP000199690"/>
    </source>
</evidence>
<evidence type="ECO:0000313" key="3">
    <source>
        <dbReference type="EMBL" id="SFC58495.1"/>
    </source>
</evidence>
<feature type="domain" description="HIT" evidence="2">
    <location>
        <begin position="29"/>
        <end position="136"/>
    </location>
</feature>
<proteinExistence type="predicted"/>
<comment type="caution">
    <text evidence="3">The sequence shown here is derived from an EMBL/GenBank/DDBJ whole genome shotgun (WGS) entry which is preliminary data.</text>
</comment>
<sequence length="169" mass="17835">MSSRACQRIGGAERVDRPVKLGCVSDQCVFCGIVAGDVPSVKVAEDETTCAFMDINPASDGHLLVVPKRHSKDLFEIPADDLTAVTLAAQRVAKAAAGAFGADGVNLLNCCGADAWQSVFHFHLHVIPRYTDKAKDRLVLPWKPEVPGDAEAIAVLGGRLSAALASQQA</sequence>
<protein>
    <submittedName>
        <fullName evidence="3">Histidine triad (HIT) family protein</fullName>
    </submittedName>
</protein>
<organism evidence="3 4">
    <name type="scientific">Saccharopolyspora kobensis</name>
    <dbReference type="NCBI Taxonomy" id="146035"/>
    <lineage>
        <taxon>Bacteria</taxon>
        <taxon>Bacillati</taxon>
        <taxon>Actinomycetota</taxon>
        <taxon>Actinomycetes</taxon>
        <taxon>Pseudonocardiales</taxon>
        <taxon>Pseudonocardiaceae</taxon>
        <taxon>Saccharopolyspora</taxon>
    </lineage>
</organism>
<accession>A0ABY1DQ95</accession>
<evidence type="ECO:0000259" key="2">
    <source>
        <dbReference type="PROSITE" id="PS51084"/>
    </source>
</evidence>
<feature type="short sequence motif" description="Histidine triad motif" evidence="1">
    <location>
        <begin position="121"/>
        <end position="125"/>
    </location>
</feature>
<dbReference type="PANTHER" id="PTHR46648:SF1">
    <property type="entry name" value="ADENOSINE 5'-MONOPHOSPHORAMIDASE HNT1"/>
    <property type="match status" value="1"/>
</dbReference>
<dbReference type="Pfam" id="PF01230">
    <property type="entry name" value="HIT"/>
    <property type="match status" value="1"/>
</dbReference>
<gene>
    <name evidence="3" type="ORF">SAMN05216506_1011123</name>
</gene>
<keyword evidence="4" id="KW-1185">Reference proteome</keyword>
<dbReference type="PRINTS" id="PR00332">
    <property type="entry name" value="HISTRIAD"/>
</dbReference>
<dbReference type="PANTHER" id="PTHR46648">
    <property type="entry name" value="HIT FAMILY PROTEIN 1"/>
    <property type="match status" value="1"/>
</dbReference>
<dbReference type="InterPro" id="IPR001310">
    <property type="entry name" value="Histidine_triad_HIT"/>
</dbReference>
<reference evidence="3 4" key="1">
    <citation type="submission" date="2016-10" db="EMBL/GenBank/DDBJ databases">
        <authorList>
            <person name="Varghese N."/>
            <person name="Submissions S."/>
        </authorList>
    </citation>
    <scope>NUCLEOTIDE SEQUENCE [LARGE SCALE GENOMIC DNA]</scope>
    <source>
        <strain evidence="3 4">CGMCC 4.3529</strain>
    </source>
</reference>
<dbReference type="EMBL" id="FOME01000001">
    <property type="protein sequence ID" value="SFC58495.1"/>
    <property type="molecule type" value="Genomic_DNA"/>
</dbReference>
<dbReference type="Proteomes" id="UP000199690">
    <property type="component" value="Unassembled WGS sequence"/>
</dbReference>
<dbReference type="SUPFAM" id="SSF54197">
    <property type="entry name" value="HIT-like"/>
    <property type="match status" value="1"/>
</dbReference>